<sequence length="88" mass="10336">MFTFFNSLAVYAAHSLEEQSQMRQFLEQAGIEHSVSAIDRNAPQGLFPAISPELLFTQTIEYVFYVYKKDFDTAKTLIQDHWRWEENV</sequence>
<comment type="caution">
    <text evidence="1">The sequence shown here is derived from an EMBL/GenBank/DDBJ whole genome shotgun (WGS) entry which is preliminary data.</text>
</comment>
<dbReference type="EMBL" id="LRVM01000001">
    <property type="protein sequence ID" value="KXL54507.1"/>
    <property type="molecule type" value="Genomic_DNA"/>
</dbReference>
<evidence type="ECO:0000313" key="1">
    <source>
        <dbReference type="EMBL" id="KXL54507.1"/>
    </source>
</evidence>
<proteinExistence type="predicted"/>
<evidence type="ECO:0008006" key="3">
    <source>
        <dbReference type="Google" id="ProtNLM"/>
    </source>
</evidence>
<accession>A0A136WJ46</accession>
<protein>
    <recommendedName>
        <fullName evidence="3">DUF2007 domain-containing protein</fullName>
    </recommendedName>
</protein>
<evidence type="ECO:0000313" key="2">
    <source>
        <dbReference type="Proteomes" id="UP000070539"/>
    </source>
</evidence>
<keyword evidence="2" id="KW-1185">Reference proteome</keyword>
<dbReference type="Proteomes" id="UP000070539">
    <property type="component" value="Unassembled WGS sequence"/>
</dbReference>
<dbReference type="RefSeq" id="WP_066084230.1">
    <property type="nucleotide sequence ID" value="NZ_LRVM01000001.1"/>
</dbReference>
<dbReference type="OrthoDB" id="2112301at2"/>
<name>A0A136WJ46_9FIRM</name>
<organism evidence="1 2">
    <name type="scientific">Anaerotignum neopropionicum</name>
    <dbReference type="NCBI Taxonomy" id="36847"/>
    <lineage>
        <taxon>Bacteria</taxon>
        <taxon>Bacillati</taxon>
        <taxon>Bacillota</taxon>
        <taxon>Clostridia</taxon>
        <taxon>Lachnospirales</taxon>
        <taxon>Anaerotignaceae</taxon>
        <taxon>Anaerotignum</taxon>
    </lineage>
</organism>
<gene>
    <name evidence="1" type="ORF">CLNEO_06140</name>
</gene>
<dbReference type="AlphaFoldDB" id="A0A136WJ46"/>
<reference evidence="1 2" key="1">
    <citation type="submission" date="2016-01" db="EMBL/GenBank/DDBJ databases">
        <title>Genome sequence of Clostridium neopropionicum X4, DSM-3847.</title>
        <authorList>
            <person name="Poehlein A."/>
            <person name="Beck M.H."/>
            <person name="Bengelsdorf F.R."/>
            <person name="Daniel R."/>
            <person name="Duerre P."/>
        </authorList>
    </citation>
    <scope>NUCLEOTIDE SEQUENCE [LARGE SCALE GENOMIC DNA]</scope>
    <source>
        <strain evidence="1 2">DSM-3847</strain>
    </source>
</reference>